<keyword evidence="2" id="KW-1185">Reference proteome</keyword>
<dbReference type="SUPFAM" id="SSF48613">
    <property type="entry name" value="Heme oxygenase-like"/>
    <property type="match status" value="1"/>
</dbReference>
<dbReference type="Pfam" id="PF01126">
    <property type="entry name" value="Heme_oxygenase"/>
    <property type="match status" value="1"/>
</dbReference>
<comment type="caution">
    <text evidence="1">The sequence shown here is derived from an EMBL/GenBank/DDBJ whole genome shotgun (WGS) entry which is preliminary data.</text>
</comment>
<accession>A0ABT7NPV5</accession>
<dbReference type="Gene3D" id="1.20.910.10">
    <property type="entry name" value="Heme oxygenase-like"/>
    <property type="match status" value="1"/>
</dbReference>
<sequence length="193" mass="22010">MANLSEILKSETLTSHKQVEKLVIDQIKKINNEDDYIALLEKFYLFYQGIEELSFPYLQEQQAAAELCEKRSPLILQDFEELQTGKAIAIGGLSALPIPQNYPEALVALYVLEGSSLGGPYIAKMLEKRGIQRGLNFFRGDQADFMQHWQQFKNLLNEIPETTDYEHLTDFSNAVFTGFGKILDKNYQLAYSS</sequence>
<dbReference type="InterPro" id="IPR016084">
    <property type="entry name" value="Haem_Oase-like_multi-hlx"/>
</dbReference>
<reference evidence="1" key="1">
    <citation type="submission" date="2020-06" db="EMBL/GenBank/DDBJ databases">
        <authorList>
            <person name="Dong N."/>
        </authorList>
    </citation>
    <scope>NUCLEOTIDE SEQUENCE</scope>
    <source>
        <strain evidence="1">R1692</strain>
    </source>
</reference>
<dbReference type="Proteomes" id="UP001170954">
    <property type="component" value="Unassembled WGS sequence"/>
</dbReference>
<organism evidence="1 2">
    <name type="scientific">Sphingobacterium hotanense</name>
    <dbReference type="NCBI Taxonomy" id="649196"/>
    <lineage>
        <taxon>Bacteria</taxon>
        <taxon>Pseudomonadati</taxon>
        <taxon>Bacteroidota</taxon>
        <taxon>Sphingobacteriia</taxon>
        <taxon>Sphingobacteriales</taxon>
        <taxon>Sphingobacteriaceae</taxon>
        <taxon>Sphingobacterium</taxon>
    </lineage>
</organism>
<reference evidence="1" key="2">
    <citation type="journal article" date="2022" name="Sci. Total Environ.">
        <title>Prevalence, transmission, and molecular epidemiology of tet(X)-positive bacteria among humans, animals, and environmental niches in China: An epidemiological, and genomic-based study.</title>
        <authorList>
            <person name="Dong N."/>
            <person name="Zeng Y."/>
            <person name="Cai C."/>
            <person name="Sun C."/>
            <person name="Lu J."/>
            <person name="Liu C."/>
            <person name="Zhou H."/>
            <person name="Sun Q."/>
            <person name="Shu L."/>
            <person name="Wang H."/>
            <person name="Wang Y."/>
            <person name="Wang S."/>
            <person name="Wu C."/>
            <person name="Chan E.W."/>
            <person name="Chen G."/>
            <person name="Shen Z."/>
            <person name="Chen S."/>
            <person name="Zhang R."/>
        </authorList>
    </citation>
    <scope>NUCLEOTIDE SEQUENCE</scope>
    <source>
        <strain evidence="1">R1692</strain>
    </source>
</reference>
<protein>
    <submittedName>
        <fullName evidence="1">Biliverdin-producing heme oxygenase</fullName>
    </submittedName>
</protein>
<proteinExistence type="predicted"/>
<dbReference type="InterPro" id="IPR016053">
    <property type="entry name" value="Haem_Oase-like"/>
</dbReference>
<evidence type="ECO:0000313" key="2">
    <source>
        <dbReference type="Proteomes" id="UP001170954"/>
    </source>
</evidence>
<gene>
    <name evidence="1" type="ORF">HX018_13670</name>
</gene>
<name>A0ABT7NPV5_9SPHI</name>
<evidence type="ECO:0000313" key="1">
    <source>
        <dbReference type="EMBL" id="MDM1049286.1"/>
    </source>
</evidence>
<dbReference type="CDD" id="cd19166">
    <property type="entry name" value="HemeO-bac"/>
    <property type="match status" value="1"/>
</dbReference>
<dbReference type="EMBL" id="JACAGK010000042">
    <property type="protein sequence ID" value="MDM1049286.1"/>
    <property type="molecule type" value="Genomic_DNA"/>
</dbReference>
<dbReference type="RefSeq" id="WP_149526721.1">
    <property type="nucleotide sequence ID" value="NZ_CP030848.1"/>
</dbReference>